<protein>
    <submittedName>
        <fullName evidence="2">Uncharacterized protein</fullName>
    </submittedName>
</protein>
<feature type="region of interest" description="Disordered" evidence="1">
    <location>
        <begin position="1"/>
        <end position="119"/>
    </location>
</feature>
<gene>
    <name evidence="2" type="ORF">K470DRAFT_258409</name>
</gene>
<sequence length="152" mass="17200">MFKETAILSPPPSPRIILRASLPIRKRELSLEDEMNPSPTNKKRGLPQGEVDSPPSKKRKVLKDLTNCPPPAKRVKSLESSPPSTKRVQVLERDSPKRFKGVSGRSTRNRMAMRDAHSKREHTRFFLKFTRKPTGQFGVVAYSVPFVPRGRG</sequence>
<feature type="compositionally biased region" description="Polar residues" evidence="1">
    <location>
        <begin position="78"/>
        <end position="87"/>
    </location>
</feature>
<evidence type="ECO:0000256" key="1">
    <source>
        <dbReference type="SAM" id="MobiDB-lite"/>
    </source>
</evidence>
<dbReference type="Proteomes" id="UP000799421">
    <property type="component" value="Unassembled WGS sequence"/>
</dbReference>
<dbReference type="EMBL" id="MU005987">
    <property type="protein sequence ID" value="KAF2859881.1"/>
    <property type="molecule type" value="Genomic_DNA"/>
</dbReference>
<keyword evidence="3" id="KW-1185">Reference proteome</keyword>
<organism evidence="2 3">
    <name type="scientific">Piedraia hortae CBS 480.64</name>
    <dbReference type="NCBI Taxonomy" id="1314780"/>
    <lineage>
        <taxon>Eukaryota</taxon>
        <taxon>Fungi</taxon>
        <taxon>Dikarya</taxon>
        <taxon>Ascomycota</taxon>
        <taxon>Pezizomycotina</taxon>
        <taxon>Dothideomycetes</taxon>
        <taxon>Dothideomycetidae</taxon>
        <taxon>Capnodiales</taxon>
        <taxon>Piedraiaceae</taxon>
        <taxon>Piedraia</taxon>
    </lineage>
</organism>
<evidence type="ECO:0000313" key="3">
    <source>
        <dbReference type="Proteomes" id="UP000799421"/>
    </source>
</evidence>
<evidence type="ECO:0000313" key="2">
    <source>
        <dbReference type="EMBL" id="KAF2859881.1"/>
    </source>
</evidence>
<reference evidence="2" key="1">
    <citation type="journal article" date="2020" name="Stud. Mycol.">
        <title>101 Dothideomycetes genomes: a test case for predicting lifestyles and emergence of pathogens.</title>
        <authorList>
            <person name="Haridas S."/>
            <person name="Albert R."/>
            <person name="Binder M."/>
            <person name="Bloem J."/>
            <person name="Labutti K."/>
            <person name="Salamov A."/>
            <person name="Andreopoulos B."/>
            <person name="Baker S."/>
            <person name="Barry K."/>
            <person name="Bills G."/>
            <person name="Bluhm B."/>
            <person name="Cannon C."/>
            <person name="Castanera R."/>
            <person name="Culley D."/>
            <person name="Daum C."/>
            <person name="Ezra D."/>
            <person name="Gonzalez J."/>
            <person name="Henrissat B."/>
            <person name="Kuo A."/>
            <person name="Liang C."/>
            <person name="Lipzen A."/>
            <person name="Lutzoni F."/>
            <person name="Magnuson J."/>
            <person name="Mondo S."/>
            <person name="Nolan M."/>
            <person name="Ohm R."/>
            <person name="Pangilinan J."/>
            <person name="Park H.-J."/>
            <person name="Ramirez L."/>
            <person name="Alfaro M."/>
            <person name="Sun H."/>
            <person name="Tritt A."/>
            <person name="Yoshinaga Y."/>
            <person name="Zwiers L.-H."/>
            <person name="Turgeon B."/>
            <person name="Goodwin S."/>
            <person name="Spatafora J."/>
            <person name="Crous P."/>
            <person name="Grigoriev I."/>
        </authorList>
    </citation>
    <scope>NUCLEOTIDE SEQUENCE</scope>
    <source>
        <strain evidence="2">CBS 480.64</strain>
    </source>
</reference>
<proteinExistence type="predicted"/>
<name>A0A6A7BXD9_9PEZI</name>
<dbReference type="AlphaFoldDB" id="A0A6A7BXD9"/>
<accession>A0A6A7BXD9</accession>